<gene>
    <name evidence="2" type="ORF">AOPFMNJM_1791</name>
</gene>
<evidence type="ECO:0000256" key="1">
    <source>
        <dbReference type="SAM" id="MobiDB-lite"/>
    </source>
</evidence>
<keyword evidence="3" id="KW-1185">Reference proteome</keyword>
<dbReference type="EMBL" id="BPQR01000030">
    <property type="protein sequence ID" value="GJE06471.1"/>
    <property type="molecule type" value="Genomic_DNA"/>
</dbReference>
<dbReference type="Proteomes" id="UP001055102">
    <property type="component" value="Unassembled WGS sequence"/>
</dbReference>
<evidence type="ECO:0000313" key="3">
    <source>
        <dbReference type="Proteomes" id="UP001055102"/>
    </source>
</evidence>
<comment type="caution">
    <text evidence="2">The sequence shown here is derived from an EMBL/GenBank/DDBJ whole genome shotgun (WGS) entry which is preliminary data.</text>
</comment>
<accession>A0ABQ4SXR7</accession>
<reference evidence="2" key="1">
    <citation type="journal article" date="2021" name="Front. Microbiol.">
        <title>Comprehensive Comparative Genomics and Phenotyping of Methylobacterium Species.</title>
        <authorList>
            <person name="Alessa O."/>
            <person name="Ogura Y."/>
            <person name="Fujitani Y."/>
            <person name="Takami H."/>
            <person name="Hayashi T."/>
            <person name="Sahin N."/>
            <person name="Tani A."/>
        </authorList>
    </citation>
    <scope>NUCLEOTIDE SEQUENCE</scope>
    <source>
        <strain evidence="2">LMG 23639</strain>
    </source>
</reference>
<evidence type="ECO:0008006" key="4">
    <source>
        <dbReference type="Google" id="ProtNLM"/>
    </source>
</evidence>
<organism evidence="2 3">
    <name type="scientific">Methylobacterium jeotgali</name>
    <dbReference type="NCBI Taxonomy" id="381630"/>
    <lineage>
        <taxon>Bacteria</taxon>
        <taxon>Pseudomonadati</taxon>
        <taxon>Pseudomonadota</taxon>
        <taxon>Alphaproteobacteria</taxon>
        <taxon>Hyphomicrobiales</taxon>
        <taxon>Methylobacteriaceae</taxon>
        <taxon>Methylobacterium</taxon>
    </lineage>
</organism>
<reference evidence="2" key="2">
    <citation type="submission" date="2021-08" db="EMBL/GenBank/DDBJ databases">
        <authorList>
            <person name="Tani A."/>
            <person name="Ola A."/>
            <person name="Ogura Y."/>
            <person name="Katsura K."/>
            <person name="Hayashi T."/>
        </authorList>
    </citation>
    <scope>NUCLEOTIDE SEQUENCE</scope>
    <source>
        <strain evidence="2">LMG 23639</strain>
    </source>
</reference>
<protein>
    <recommendedName>
        <fullName evidence="4">Anti-sigma factor NepR domain-containing protein</fullName>
    </recommendedName>
</protein>
<proteinExistence type="predicted"/>
<sequence length="62" mass="6996">MNDNQGGAALRAPEARGPTLNDLTRVRLGRQLQALYDPIIDEPLDPRLAELLRQLDQDRECL</sequence>
<feature type="region of interest" description="Disordered" evidence="1">
    <location>
        <begin position="1"/>
        <end position="21"/>
    </location>
</feature>
<name>A0ABQ4SXR7_9HYPH</name>
<evidence type="ECO:0000313" key="2">
    <source>
        <dbReference type="EMBL" id="GJE06471.1"/>
    </source>
</evidence>